<protein>
    <submittedName>
        <fullName evidence="1">Uncharacterized protein</fullName>
    </submittedName>
</protein>
<dbReference type="OrthoDB" id="2574417at2759"/>
<sequence>MDNPSHDFLSLAATLLNALPPSGQVQDQAMLQLHALFGPMLMSALQLIDRREGEWSGSSVLRSNV</sequence>
<evidence type="ECO:0000313" key="2">
    <source>
        <dbReference type="Proteomes" id="UP000279259"/>
    </source>
</evidence>
<evidence type="ECO:0000313" key="1">
    <source>
        <dbReference type="EMBL" id="RSH95273.1"/>
    </source>
</evidence>
<keyword evidence="2" id="KW-1185">Reference proteome</keyword>
<dbReference type="AlphaFoldDB" id="A0A427YVW2"/>
<name>A0A427YVW2_9TREE</name>
<comment type="caution">
    <text evidence="1">The sequence shown here is derived from an EMBL/GenBank/DDBJ whole genome shotgun (WGS) entry which is preliminary data.</text>
</comment>
<organism evidence="1 2">
    <name type="scientific">Saitozyma podzolica</name>
    <dbReference type="NCBI Taxonomy" id="1890683"/>
    <lineage>
        <taxon>Eukaryota</taxon>
        <taxon>Fungi</taxon>
        <taxon>Dikarya</taxon>
        <taxon>Basidiomycota</taxon>
        <taxon>Agaricomycotina</taxon>
        <taxon>Tremellomycetes</taxon>
        <taxon>Tremellales</taxon>
        <taxon>Trimorphomycetaceae</taxon>
        <taxon>Saitozyma</taxon>
    </lineage>
</organism>
<dbReference type="EMBL" id="RSCD01000001">
    <property type="protein sequence ID" value="RSH95273.1"/>
    <property type="molecule type" value="Genomic_DNA"/>
</dbReference>
<gene>
    <name evidence="1" type="ORF">EHS25_000359</name>
</gene>
<dbReference type="Proteomes" id="UP000279259">
    <property type="component" value="Unassembled WGS sequence"/>
</dbReference>
<proteinExistence type="predicted"/>
<accession>A0A427YVW2</accession>
<reference evidence="1 2" key="1">
    <citation type="submission" date="2018-11" db="EMBL/GenBank/DDBJ databases">
        <title>Genome sequence of Saitozyma podzolica DSM 27192.</title>
        <authorList>
            <person name="Aliyu H."/>
            <person name="Gorte O."/>
            <person name="Ochsenreither K."/>
        </authorList>
    </citation>
    <scope>NUCLEOTIDE SEQUENCE [LARGE SCALE GENOMIC DNA]</scope>
    <source>
        <strain evidence="1 2">DSM 27192</strain>
    </source>
</reference>